<gene>
    <name evidence="1" type="ORF">GAP31_113</name>
</gene>
<keyword evidence="2" id="KW-1185">Reference proteome</keyword>
<dbReference type="GeneID" id="13993728"/>
<dbReference type="KEGG" id="vg:13993728"/>
<organism evidence="1 2">
    <name type="scientific">Cronobacter phage vB_CsaM_GAP31</name>
    <dbReference type="NCBI Taxonomy" id="1141135"/>
    <lineage>
        <taxon>Viruses</taxon>
        <taxon>Duplodnaviria</taxon>
        <taxon>Heunggongvirae</taxon>
        <taxon>Uroviricota</taxon>
        <taxon>Caudoviricetes</taxon>
        <taxon>Vequintavirinae</taxon>
        <taxon>Seunavirus</taxon>
        <taxon>Seunavirus GAP31</taxon>
    </lineage>
</organism>
<name>K4F977_9CAUD</name>
<protein>
    <submittedName>
        <fullName evidence="1">Uncharacterized protein</fullName>
    </submittedName>
</protein>
<dbReference type="RefSeq" id="YP_006986950.1">
    <property type="nucleotide sequence ID" value="NC_019400.1"/>
</dbReference>
<dbReference type="Pfam" id="PF23835">
    <property type="entry name" value="DUF7205"/>
    <property type="match status" value="1"/>
</dbReference>
<dbReference type="Proteomes" id="UP000000458">
    <property type="component" value="Segment"/>
</dbReference>
<reference evidence="1 2" key="1">
    <citation type="journal article" date="2012" name="J. Virol.">
        <title>Genome Sequence of Cronobacter sakazakii Myovirus vB_CsaM_GAP31.</title>
        <authorList>
            <person name="Abbasifar R."/>
            <person name="Kropinski A.M."/>
            <person name="Sabour P.M."/>
            <person name="Ackermann H.W."/>
            <person name="Alanis Villa A."/>
            <person name="Abbasifar A."/>
            <person name="Griffiths M.W."/>
        </authorList>
    </citation>
    <scope>NUCLEOTIDE SEQUENCE [LARGE SCALE GENOMIC DNA]</scope>
</reference>
<dbReference type="OrthoDB" id="21761at10239"/>
<evidence type="ECO:0000313" key="1">
    <source>
        <dbReference type="EMBL" id="AFC21295.1"/>
    </source>
</evidence>
<accession>K4F977</accession>
<dbReference type="InterPro" id="IPR055629">
    <property type="entry name" value="DUF7205"/>
</dbReference>
<dbReference type="EMBL" id="JN882284">
    <property type="protein sequence ID" value="AFC21295.1"/>
    <property type="molecule type" value="Genomic_DNA"/>
</dbReference>
<evidence type="ECO:0000313" key="2">
    <source>
        <dbReference type="Proteomes" id="UP000000458"/>
    </source>
</evidence>
<sequence length="109" mass="12864">MKDVRGETLNIGDEVYIYWGYNQLRPAVVKQISKNQAKVFCDGSLSKWKRGECMIKAEETTGWYPDEVVLLIQEIIRLRDEAKFLEEKIKYQDLLNFWDKNRPCNLVCS</sequence>
<proteinExistence type="predicted"/>